<sequence length="33" mass="3960">MYPKKTQDAREKLCGVLKIYFEVILLNPSIYWV</sequence>
<dbReference type="AlphaFoldDB" id="A0A382G1W1"/>
<proteinExistence type="predicted"/>
<dbReference type="EMBL" id="UINC01053105">
    <property type="protein sequence ID" value="SVB69220.1"/>
    <property type="molecule type" value="Genomic_DNA"/>
</dbReference>
<organism evidence="1">
    <name type="scientific">marine metagenome</name>
    <dbReference type="NCBI Taxonomy" id="408172"/>
    <lineage>
        <taxon>unclassified sequences</taxon>
        <taxon>metagenomes</taxon>
        <taxon>ecological metagenomes</taxon>
    </lineage>
</organism>
<accession>A0A382G1W1</accession>
<gene>
    <name evidence="1" type="ORF">METZ01_LOCUS222074</name>
</gene>
<reference evidence="1" key="1">
    <citation type="submission" date="2018-05" db="EMBL/GenBank/DDBJ databases">
        <authorList>
            <person name="Lanie J.A."/>
            <person name="Ng W.-L."/>
            <person name="Kazmierczak K.M."/>
            <person name="Andrzejewski T.M."/>
            <person name="Davidsen T.M."/>
            <person name="Wayne K.J."/>
            <person name="Tettelin H."/>
            <person name="Glass J.I."/>
            <person name="Rusch D."/>
            <person name="Podicherti R."/>
            <person name="Tsui H.-C.T."/>
            <person name="Winkler M.E."/>
        </authorList>
    </citation>
    <scope>NUCLEOTIDE SEQUENCE</scope>
</reference>
<evidence type="ECO:0000313" key="1">
    <source>
        <dbReference type="EMBL" id="SVB69220.1"/>
    </source>
</evidence>
<protein>
    <submittedName>
        <fullName evidence="1">Uncharacterized protein</fullName>
    </submittedName>
</protein>
<name>A0A382G1W1_9ZZZZ</name>